<dbReference type="InterPro" id="IPR044060">
    <property type="entry name" value="Bacterial_rp_domain"/>
</dbReference>
<dbReference type="PANTHER" id="PTHR42754:SF1">
    <property type="entry name" value="LIPOPROTEIN"/>
    <property type="match status" value="1"/>
</dbReference>
<dbReference type="InterPro" id="IPR036582">
    <property type="entry name" value="Mao_N_sf"/>
</dbReference>
<comment type="subcellular location">
    <subcellularLocation>
        <location evidence="1">Cell envelope</location>
    </subcellularLocation>
</comment>
<evidence type="ECO:0000313" key="5">
    <source>
        <dbReference type="Proteomes" id="UP000004793"/>
    </source>
</evidence>
<evidence type="ECO:0000313" key="4">
    <source>
        <dbReference type="EMBL" id="BAL80262.1"/>
    </source>
</evidence>
<accession>A0A7U6GDE6</accession>
<dbReference type="Pfam" id="PF09479">
    <property type="entry name" value="Flg_new"/>
    <property type="match status" value="1"/>
</dbReference>
<dbReference type="Pfam" id="PF07833">
    <property type="entry name" value="Cu_amine_oxidN1"/>
    <property type="match status" value="1"/>
</dbReference>
<keyword evidence="5" id="KW-1185">Reference proteome</keyword>
<reference evidence="4 5" key="1">
    <citation type="submission" date="2011-01" db="EMBL/GenBank/DDBJ databases">
        <title>Whole genome sequence of Caldisericum exile AZM16c01.</title>
        <authorList>
            <person name="Narita-Yamada S."/>
            <person name="Kawakoshi A."/>
            <person name="Nakamura S."/>
            <person name="Sasagawa M."/>
            <person name="Fukada J."/>
            <person name="Sekine M."/>
            <person name="Kato Y."/>
            <person name="Fukai R."/>
            <person name="Sasaki K."/>
            <person name="Hanamaki A."/>
            <person name="Narita H."/>
            <person name="Konno Y."/>
            <person name="Mori K."/>
            <person name="Yamazaki S."/>
            <person name="Suzuki K."/>
            <person name="Fujita N."/>
        </authorList>
    </citation>
    <scope>NUCLEOTIDE SEQUENCE [LARGE SCALE GENOMIC DNA]</scope>
    <source>
        <strain evidence="5">DSM 21853 / NBRC 104410 / AZM16c01</strain>
    </source>
</reference>
<dbReference type="KEGG" id="cex:CSE_01360"/>
<dbReference type="GO" id="GO:0030313">
    <property type="term" value="C:cell envelope"/>
    <property type="evidence" value="ECO:0007669"/>
    <property type="project" value="UniProtKB-SubCell"/>
</dbReference>
<proteinExistence type="predicted"/>
<dbReference type="Pfam" id="PF18998">
    <property type="entry name" value="Flg_new_2"/>
    <property type="match status" value="1"/>
</dbReference>
<dbReference type="Gene3D" id="3.30.457.10">
    <property type="entry name" value="Copper amine oxidase-like, N-terminal domain"/>
    <property type="match status" value="1"/>
</dbReference>
<dbReference type="InterPro" id="IPR012854">
    <property type="entry name" value="Cu_amine_oxidase-like_N"/>
</dbReference>
<dbReference type="NCBIfam" id="TIGR02543">
    <property type="entry name" value="List_Bact_rpt"/>
    <property type="match status" value="1"/>
</dbReference>
<dbReference type="EMBL" id="AP012051">
    <property type="protein sequence ID" value="BAL80262.1"/>
    <property type="molecule type" value="Genomic_DNA"/>
</dbReference>
<sequence length="779" mass="83571">MKKITIAVILAMLFSFITFSYDGALSRNFSSIQTNFIITQDQLNIEKENLIPINLLSNTSLSVVTSTNSFLKTFGTSGYEEGNAISLTNDGGYLITGTIETTEGLSKGVLQKDIFFTKFNSNNQIERFNLLGGVKDDAGVMTVQVSNGDYILIGNTNSYGKGGSDIYVITMHKGGFVAETFGGSGNDSASYISITQDGGYIIAGSTTSFGAGGQDFLILKFDSDGKLSWAKTFGTPNEDTVSSVIQMRDGGFAILGSTYSNDAWNTIFIEIDSNGMPIMSRVYSQGQMLMGKSIVKTSDGGYVIGGVVRAGSTDPTSAIIFKVNNSGFVDWAFRLGDALYNDINSIIPTYDGGVVAAGSTTLDKKTSSDCLVMKFSSNGLLQWAKRFGGNKVDFSKAVVQAVNEDYLIVGTTSSFGSGSTDVLLARLTKDGDIKLNISTGNINLPETYFSNCSVNAYPVAFSVKSATLYSSSLKPNEIGANSSITIALNNPPILAPVICFVTFYDSFNPIPHATRYVLYNHSIGSDMPQNPTREGYTFTGWNTKSDGSGASFTYSTVVSSEDLKVYAQWKINTYTITASASSGGSITPSGSVVVNHGDSKTFTIQPNLGFKIKEVKVDGSSVGAVSTYTFTNITGNHTIEAIFEKVEDKIVMILQIGNARFTVNGVAKTLDSPPIIKNSRTLLPIRAVVESLGGTIDWNGTERKVTISFKGKNIELWIGKAIAMVDGVSTQIDPDNKNVVPEIINSRTMLPLRFVAESLGCVVQWDGTTKTITITYPKP</sequence>
<dbReference type="Gene3D" id="2.80.10.50">
    <property type="match status" value="1"/>
</dbReference>
<dbReference type="OrthoDB" id="9811934at2"/>
<dbReference type="InterPro" id="IPR013378">
    <property type="entry name" value="InlB-like_B-rpt"/>
</dbReference>
<organism evidence="4 5">
    <name type="scientific">Caldisericum exile (strain DSM 21853 / NBRC 104410 / AZM16c01)</name>
    <dbReference type="NCBI Taxonomy" id="511051"/>
    <lineage>
        <taxon>Bacteria</taxon>
        <taxon>Pseudomonadati</taxon>
        <taxon>Caldisericota/Cryosericota group</taxon>
        <taxon>Caldisericota</taxon>
        <taxon>Caldisericia</taxon>
        <taxon>Caldisericales</taxon>
        <taxon>Caldisericaceae</taxon>
        <taxon>Caldisericum</taxon>
    </lineage>
</organism>
<evidence type="ECO:0000259" key="3">
    <source>
        <dbReference type="Pfam" id="PF18998"/>
    </source>
</evidence>
<dbReference type="PANTHER" id="PTHR42754">
    <property type="entry name" value="ENDOGLUCANASE"/>
    <property type="match status" value="1"/>
</dbReference>
<evidence type="ECO:0008006" key="6">
    <source>
        <dbReference type="Google" id="ProtNLM"/>
    </source>
</evidence>
<dbReference type="Gene3D" id="2.60.40.4270">
    <property type="entry name" value="Listeria-Bacteroides repeat domain"/>
    <property type="match status" value="1"/>
</dbReference>
<gene>
    <name evidence="4" type="ordered locus">CSE_01360</name>
</gene>
<protein>
    <recommendedName>
        <fullName evidence="6">Copper amine oxidase-like N-terminal domain-containing protein</fullName>
    </recommendedName>
</protein>
<evidence type="ECO:0000256" key="1">
    <source>
        <dbReference type="ARBA" id="ARBA00004196"/>
    </source>
</evidence>
<evidence type="ECO:0000259" key="2">
    <source>
        <dbReference type="Pfam" id="PF07833"/>
    </source>
</evidence>
<dbReference type="RefSeq" id="WP_014452669.1">
    <property type="nucleotide sequence ID" value="NC_017096.1"/>
</dbReference>
<name>A0A7U6GDE6_CALEA</name>
<feature type="domain" description="Bacterial repeat" evidence="3">
    <location>
        <begin position="574"/>
        <end position="646"/>
    </location>
</feature>
<feature type="domain" description="Copper amine oxidase-like N-terminal" evidence="2">
    <location>
        <begin position="662"/>
        <end position="774"/>
    </location>
</feature>
<dbReference type="SUPFAM" id="SSF55383">
    <property type="entry name" value="Copper amine oxidase, domain N"/>
    <property type="match status" value="2"/>
</dbReference>
<dbReference type="Proteomes" id="UP000004793">
    <property type="component" value="Chromosome"/>
</dbReference>
<dbReference type="InterPro" id="IPR042229">
    <property type="entry name" value="Listeria/Bacterioides_rpt_sf"/>
</dbReference>
<dbReference type="AlphaFoldDB" id="A0A7U6GDE6"/>